<dbReference type="GO" id="GO:0070573">
    <property type="term" value="F:metallodipeptidase activity"/>
    <property type="evidence" value="ECO:0007669"/>
    <property type="project" value="InterPro"/>
</dbReference>
<dbReference type="OrthoDB" id="9804920at2"/>
<dbReference type="RefSeq" id="WP_145709991.1">
    <property type="nucleotide sequence ID" value="NZ_BAAAFY010000001.1"/>
</dbReference>
<proteinExistence type="predicted"/>
<dbReference type="PROSITE" id="PS51365">
    <property type="entry name" value="RENAL_DIPEPTIDASE_2"/>
    <property type="match status" value="1"/>
</dbReference>
<dbReference type="Proteomes" id="UP000316778">
    <property type="component" value="Unassembled WGS sequence"/>
</dbReference>
<dbReference type="PANTHER" id="PTHR10443:SF12">
    <property type="entry name" value="DIPEPTIDASE"/>
    <property type="match status" value="1"/>
</dbReference>
<sequence>MFIIDAHLDLSMNAMEWNRDLRLPINEIRARENGLTDKPDRGRGVVSLPELRKGNIGLVVATQIARFVAPDNPLPGWHSPEQAWAQTQGQLAWYQAMEEAEEMVAISDLYSLEHHLAIWNDGTPNDNKPVGYILSLEGADSIVDTYYLQWAYEYGLRAIGPAHYGPGRYAQGTDATGIMTPQGHALLKEMERLNIILDATHLCDDSFWDALDHFNGHVWASHNNCRALVDHNRQFSDDQIKELIARGAVIGGALDAWMMVPGWERGVSDPKAMECSLEVMVDHLDHICQLAGNALHIGIGSDLDGAFGKEQCPYNLETIADLQTVPALLEKRGYSAADIENVMHGNWLRFLRNAWKSE</sequence>
<dbReference type="AlphaFoldDB" id="A0A562TC21"/>
<dbReference type="Pfam" id="PF01244">
    <property type="entry name" value="Peptidase_M19"/>
    <property type="match status" value="1"/>
</dbReference>
<dbReference type="Gene3D" id="3.20.20.140">
    <property type="entry name" value="Metal-dependent hydrolases"/>
    <property type="match status" value="1"/>
</dbReference>
<protein>
    <submittedName>
        <fullName evidence="1">Membrane dipeptidase</fullName>
    </submittedName>
</protein>
<name>A0A562TC21_CHIJA</name>
<dbReference type="EMBL" id="VLLG01000002">
    <property type="protein sequence ID" value="TWI90804.1"/>
    <property type="molecule type" value="Genomic_DNA"/>
</dbReference>
<comment type="caution">
    <text evidence="1">The sequence shown here is derived from an EMBL/GenBank/DDBJ whole genome shotgun (WGS) entry which is preliminary data.</text>
</comment>
<dbReference type="GO" id="GO:0006508">
    <property type="term" value="P:proteolysis"/>
    <property type="evidence" value="ECO:0007669"/>
    <property type="project" value="InterPro"/>
</dbReference>
<keyword evidence="2" id="KW-1185">Reference proteome</keyword>
<dbReference type="InterPro" id="IPR032466">
    <property type="entry name" value="Metal_Hydrolase"/>
</dbReference>
<evidence type="ECO:0000313" key="2">
    <source>
        <dbReference type="Proteomes" id="UP000316778"/>
    </source>
</evidence>
<accession>A0A562TC21</accession>
<dbReference type="SUPFAM" id="SSF51556">
    <property type="entry name" value="Metallo-dependent hydrolases"/>
    <property type="match status" value="1"/>
</dbReference>
<evidence type="ECO:0000313" key="1">
    <source>
        <dbReference type="EMBL" id="TWI90804.1"/>
    </source>
</evidence>
<gene>
    <name evidence="1" type="ORF">LX66_0164</name>
</gene>
<dbReference type="PANTHER" id="PTHR10443">
    <property type="entry name" value="MICROSOMAL DIPEPTIDASE"/>
    <property type="match status" value="1"/>
</dbReference>
<organism evidence="1 2">
    <name type="scientific">Chitinophaga japonensis</name>
    <name type="common">Flexibacter japonensis</name>
    <dbReference type="NCBI Taxonomy" id="104662"/>
    <lineage>
        <taxon>Bacteria</taxon>
        <taxon>Pseudomonadati</taxon>
        <taxon>Bacteroidota</taxon>
        <taxon>Chitinophagia</taxon>
        <taxon>Chitinophagales</taxon>
        <taxon>Chitinophagaceae</taxon>
        <taxon>Chitinophaga</taxon>
    </lineage>
</organism>
<dbReference type="InterPro" id="IPR008257">
    <property type="entry name" value="Pept_M19"/>
</dbReference>
<reference evidence="1 2" key="1">
    <citation type="journal article" date="2013" name="Stand. Genomic Sci.">
        <title>Genomic Encyclopedia of Type Strains, Phase I: The one thousand microbial genomes (KMG-I) project.</title>
        <authorList>
            <person name="Kyrpides N.C."/>
            <person name="Woyke T."/>
            <person name="Eisen J.A."/>
            <person name="Garrity G."/>
            <person name="Lilburn T.G."/>
            <person name="Beck B.J."/>
            <person name="Whitman W.B."/>
            <person name="Hugenholtz P."/>
            <person name="Klenk H.P."/>
        </authorList>
    </citation>
    <scope>NUCLEOTIDE SEQUENCE [LARGE SCALE GENOMIC DNA]</scope>
    <source>
        <strain evidence="1 2">DSM 13484</strain>
    </source>
</reference>